<sequence length="437" mass="51381">MSILYTPAGDTDPIRDCYDGAMLHIIRTHRPQYVRIFLSAEMSAKEKNRHIYSKAIEYNVPECKFDFIYTDIVNVQLMEELVPLAEGFLELRKEFPEEEILLNLSSGTPQMKTVMSFLATDFENVRAIQVDSPQRASNRTAHATQDNEDINVVIENNFDNVPDYTCRCHEAPLSLLRRYSIRHQLISLINNYEYRAALTMYNKNKIMFVEETGNLLRHADLRSKLLINEAFKGMGKENIYNNNSVKKLNEFLMVMELHQRKGELAEFIPKLTPFLYELLLYYFENHVALKLERFCYRKRNNNSSWKISAEKLRKEAPDVFTYLNYYFRQGFRDTDLSFSNMLLILESLKSVKTELMGELQILREVEKNQRNKIAHTILTDVTEENLQAIEPKLSSYQIIQHLRKAFLLIMEGESICKRNVYDDLNRRIVDSLNEFNK</sequence>
<dbReference type="GO" id="GO:0005198">
    <property type="term" value="F:structural molecule activity"/>
    <property type="evidence" value="ECO:0007669"/>
    <property type="project" value="InterPro"/>
</dbReference>
<dbReference type="InterPro" id="IPR053941">
    <property type="entry name" value="Csm6_HEPN"/>
</dbReference>
<feature type="domain" description="Csm6 HEPN" evidence="1">
    <location>
        <begin position="246"/>
        <end position="428"/>
    </location>
</feature>
<feature type="domain" description="Csm6 CARF" evidence="2">
    <location>
        <begin position="88"/>
        <end position="168"/>
    </location>
</feature>
<dbReference type="NCBIfam" id="TIGR02672">
    <property type="entry name" value="cas_csm6"/>
    <property type="match status" value="1"/>
</dbReference>
<name>E8LEC4_9FIRM</name>
<dbReference type="eggNOG" id="ENOG502Z9RR">
    <property type="taxonomic scope" value="Bacteria"/>
</dbReference>
<evidence type="ECO:0000259" key="1">
    <source>
        <dbReference type="Pfam" id="PF09659"/>
    </source>
</evidence>
<evidence type="ECO:0000313" key="4">
    <source>
        <dbReference type="Proteomes" id="UP000004923"/>
    </source>
</evidence>
<dbReference type="Proteomes" id="UP000004923">
    <property type="component" value="Unassembled WGS sequence"/>
</dbReference>
<organism evidence="3 4">
    <name type="scientific">Phascolarctobacterium succinatutens YIT 12067</name>
    <dbReference type="NCBI Taxonomy" id="626939"/>
    <lineage>
        <taxon>Bacteria</taxon>
        <taxon>Bacillati</taxon>
        <taxon>Bacillota</taxon>
        <taxon>Negativicutes</taxon>
        <taxon>Acidaminococcales</taxon>
        <taxon>Acidaminococcaceae</taxon>
        <taxon>Phascolarctobacterium</taxon>
    </lineage>
</organism>
<dbReference type="Pfam" id="PF09659">
    <property type="entry name" value="Cas_Csm6_HEPN"/>
    <property type="match status" value="1"/>
</dbReference>
<dbReference type="OrthoDB" id="5243123at2"/>
<dbReference type="InterPro" id="IPR036417">
    <property type="entry name" value="TMV-like_coat_sf"/>
</dbReference>
<dbReference type="AlphaFoldDB" id="E8LEC4"/>
<dbReference type="InterPro" id="IPR013489">
    <property type="entry name" value="CRISPR-assoc_prot_Csm6"/>
</dbReference>
<dbReference type="SUPFAM" id="SSF47195">
    <property type="entry name" value="TMV-like viral coat proteins"/>
    <property type="match status" value="1"/>
</dbReference>
<comment type="caution">
    <text evidence="3">The sequence shown here is derived from an EMBL/GenBank/DDBJ whole genome shotgun (WGS) entry which is preliminary data.</text>
</comment>
<protein>
    <submittedName>
        <fullName evidence="3">Putative CRISPR-associated protein, Csm6 family</fullName>
    </submittedName>
</protein>
<dbReference type="HOGENOM" id="CLU_047385_3_0_9"/>
<dbReference type="RefSeq" id="WP_009145567.1">
    <property type="nucleotide sequence ID" value="NZ_GL830886.1"/>
</dbReference>
<accession>E8LEC4</accession>
<dbReference type="Pfam" id="PF22208">
    <property type="entry name" value="Cas_Csm6_CARF"/>
    <property type="match status" value="1"/>
</dbReference>
<proteinExistence type="predicted"/>
<reference evidence="3 4" key="1">
    <citation type="submission" date="2011-01" db="EMBL/GenBank/DDBJ databases">
        <authorList>
            <person name="Weinstock G."/>
            <person name="Sodergren E."/>
            <person name="Clifton S."/>
            <person name="Fulton L."/>
            <person name="Fulton B."/>
            <person name="Courtney L."/>
            <person name="Fronick C."/>
            <person name="Harrison M."/>
            <person name="Strong C."/>
            <person name="Farmer C."/>
            <person name="Delahaunty K."/>
            <person name="Markovic C."/>
            <person name="Hall O."/>
            <person name="Minx P."/>
            <person name="Tomlinson C."/>
            <person name="Mitreva M."/>
            <person name="Hou S."/>
            <person name="Chen J."/>
            <person name="Wollam A."/>
            <person name="Pepin K.H."/>
            <person name="Johnson M."/>
            <person name="Bhonagiri V."/>
            <person name="Zhang X."/>
            <person name="Suruliraj S."/>
            <person name="Warren W."/>
            <person name="Chinwalla A."/>
            <person name="Mardis E.R."/>
            <person name="Wilson R.K."/>
        </authorList>
    </citation>
    <scope>NUCLEOTIDE SEQUENCE [LARGE SCALE GENOMIC DNA]</scope>
    <source>
        <strain evidence="3 4">YIT 12067</strain>
    </source>
</reference>
<gene>
    <name evidence="3" type="ORF">HMPREF9443_01205</name>
</gene>
<dbReference type="EMBL" id="AEVN01000048">
    <property type="protein sequence ID" value="EFY04835.1"/>
    <property type="molecule type" value="Genomic_DNA"/>
</dbReference>
<dbReference type="InterPro" id="IPR053955">
    <property type="entry name" value="Csm6_CARF"/>
</dbReference>
<evidence type="ECO:0000259" key="2">
    <source>
        <dbReference type="Pfam" id="PF22208"/>
    </source>
</evidence>
<evidence type="ECO:0000313" key="3">
    <source>
        <dbReference type="EMBL" id="EFY04835.1"/>
    </source>
</evidence>
<dbReference type="Pfam" id="PF22206">
    <property type="entry name" value="Cas_Csm6_6H"/>
    <property type="match status" value="1"/>
</dbReference>
<keyword evidence="4" id="KW-1185">Reference proteome</keyword>